<dbReference type="InterPro" id="IPR004087">
    <property type="entry name" value="KH_dom"/>
</dbReference>
<dbReference type="SUPFAM" id="SSF54791">
    <property type="entry name" value="Eukaryotic type KH-domain (KH-domain type I)"/>
    <property type="match status" value="1"/>
</dbReference>
<feature type="domain" description="K Homology" evidence="3">
    <location>
        <begin position="143"/>
        <end position="211"/>
    </location>
</feature>
<proteinExistence type="predicted"/>
<organism evidence="4 5">
    <name type="scientific">Linum tenue</name>
    <dbReference type="NCBI Taxonomy" id="586396"/>
    <lineage>
        <taxon>Eukaryota</taxon>
        <taxon>Viridiplantae</taxon>
        <taxon>Streptophyta</taxon>
        <taxon>Embryophyta</taxon>
        <taxon>Tracheophyta</taxon>
        <taxon>Spermatophyta</taxon>
        <taxon>Magnoliopsida</taxon>
        <taxon>eudicotyledons</taxon>
        <taxon>Gunneridae</taxon>
        <taxon>Pentapetalae</taxon>
        <taxon>rosids</taxon>
        <taxon>fabids</taxon>
        <taxon>Malpighiales</taxon>
        <taxon>Linaceae</taxon>
        <taxon>Linum</taxon>
    </lineage>
</organism>
<dbReference type="InterPro" id="IPR036612">
    <property type="entry name" value="KH_dom_type_1_sf"/>
</dbReference>
<name>A0AAV0KN83_9ROSI</name>
<keyword evidence="1" id="KW-0694">RNA-binding</keyword>
<dbReference type="GO" id="GO:0006307">
    <property type="term" value="P:DNA alkylation repair"/>
    <property type="evidence" value="ECO:0007669"/>
    <property type="project" value="InterPro"/>
</dbReference>
<dbReference type="PANTHER" id="PTHR13360">
    <property type="entry name" value="ACTIVATING SIGNAL COINTEGRATOR 1 COMPLEX SUBUNIT 1"/>
    <property type="match status" value="1"/>
</dbReference>
<dbReference type="Gene3D" id="3.30.1370.10">
    <property type="entry name" value="K Homology domain, type 1"/>
    <property type="match status" value="1"/>
</dbReference>
<accession>A0AAV0KN83</accession>
<gene>
    <name evidence="4" type="ORF">LITE_LOCUS19446</name>
</gene>
<feature type="compositionally biased region" description="Basic and acidic residues" evidence="2">
    <location>
        <begin position="285"/>
        <end position="296"/>
    </location>
</feature>
<dbReference type="PANTHER" id="PTHR13360:SF1">
    <property type="entry name" value="ACTIVATING SIGNAL COINTEGRATOR 1 COMPLEX SUBUNIT 1"/>
    <property type="match status" value="1"/>
</dbReference>
<evidence type="ECO:0000256" key="2">
    <source>
        <dbReference type="SAM" id="MobiDB-lite"/>
    </source>
</evidence>
<dbReference type="InterPro" id="IPR019510">
    <property type="entry name" value="AKAP7-like_phosphoesterase"/>
</dbReference>
<dbReference type="InterPro" id="IPR009210">
    <property type="entry name" value="ASCC1"/>
</dbReference>
<dbReference type="EMBL" id="CAMGYJ010000005">
    <property type="protein sequence ID" value="CAI0423250.1"/>
    <property type="molecule type" value="Genomic_DNA"/>
</dbReference>
<sequence>MVTSCSPLRVYSVIKSYVKLKPISSLQGRSFSCYSSFKSEMTGGKDKLAAMERNKKQKSNMFVWRPVSTIAHSNEESLIRDVNLQQRDGDRNEELPCSASSTMSNSQQSVTGPGVVIEAAHSTITSSLDENVEAGALEVLSAGKHSVSIEVGASLIRFIRGKGGKTKEKIEEEMGVKIIFPASKDDELVVIEGPSVDCVTSASDKVQGILDETKCMLILLNPPFSWFKQAIRSHNLDYSHFVSLPLAIHPELVDKLVKFQNSVMGNDEFLNENLENDSTEGSSDNEVKDQETNKRQDVAVGLKVGEGNNVRIDLTSIPLVSYKPKPSQQRASTSASSGIDKSIFIKPQTFHLTVLMLKLWNKERVNAASETLKNLSSKVLEAMDNRPVSIKLKGLECMRGSLAKARVLYATIEECDTEGRLVRACEVIRKEFAKAGLVLEKDAKEQLKLHATVMNARLRKGKGKMKTFDARGTVEQFGDEDWGEYLISEAHLSQRFAYDSNGYYHCCASIPFPETESKQAVVSD</sequence>
<comment type="caution">
    <text evidence="4">The sequence shown here is derived from an EMBL/GenBank/DDBJ whole genome shotgun (WGS) entry which is preliminary data.</text>
</comment>
<keyword evidence="5" id="KW-1185">Reference proteome</keyword>
<evidence type="ECO:0000313" key="5">
    <source>
        <dbReference type="Proteomes" id="UP001154282"/>
    </source>
</evidence>
<dbReference type="InterPro" id="IPR004088">
    <property type="entry name" value="KH_dom_type_1"/>
</dbReference>
<reference evidence="4" key="1">
    <citation type="submission" date="2022-08" db="EMBL/GenBank/DDBJ databases">
        <authorList>
            <person name="Gutierrez-Valencia J."/>
        </authorList>
    </citation>
    <scope>NUCLEOTIDE SEQUENCE</scope>
</reference>
<dbReference type="SUPFAM" id="SSF55144">
    <property type="entry name" value="LigT-like"/>
    <property type="match status" value="1"/>
</dbReference>
<dbReference type="InterPro" id="IPR009097">
    <property type="entry name" value="Cyclic_Pdiesterase"/>
</dbReference>
<feature type="region of interest" description="Disordered" evidence="2">
    <location>
        <begin position="86"/>
        <end position="110"/>
    </location>
</feature>
<dbReference type="Pfam" id="PF00013">
    <property type="entry name" value="KH_1"/>
    <property type="match status" value="1"/>
</dbReference>
<dbReference type="Gene3D" id="3.90.1140.10">
    <property type="entry name" value="Cyclic phosphodiesterase"/>
    <property type="match status" value="1"/>
</dbReference>
<dbReference type="SMART" id="SM00322">
    <property type="entry name" value="KH"/>
    <property type="match status" value="1"/>
</dbReference>
<evidence type="ECO:0000313" key="4">
    <source>
        <dbReference type="EMBL" id="CAI0423250.1"/>
    </source>
</evidence>
<dbReference type="AlphaFoldDB" id="A0AAV0KN83"/>
<dbReference type="GO" id="GO:0003723">
    <property type="term" value="F:RNA binding"/>
    <property type="evidence" value="ECO:0007669"/>
    <property type="project" value="UniProtKB-UniRule"/>
</dbReference>
<dbReference type="Pfam" id="PF10469">
    <property type="entry name" value="AKAP7_NLS"/>
    <property type="match status" value="1"/>
</dbReference>
<dbReference type="GO" id="GO:0005634">
    <property type="term" value="C:nucleus"/>
    <property type="evidence" value="ECO:0007669"/>
    <property type="project" value="TreeGrafter"/>
</dbReference>
<feature type="compositionally biased region" description="Low complexity" evidence="2">
    <location>
        <begin position="98"/>
        <end position="109"/>
    </location>
</feature>
<dbReference type="PROSITE" id="PS50084">
    <property type="entry name" value="KH_TYPE_1"/>
    <property type="match status" value="1"/>
</dbReference>
<protein>
    <recommendedName>
        <fullName evidence="3">K Homology domain-containing protein</fullName>
    </recommendedName>
</protein>
<feature type="region of interest" description="Disordered" evidence="2">
    <location>
        <begin position="272"/>
        <end position="296"/>
    </location>
</feature>
<evidence type="ECO:0000256" key="1">
    <source>
        <dbReference type="PROSITE-ProRule" id="PRU00117"/>
    </source>
</evidence>
<dbReference type="Proteomes" id="UP001154282">
    <property type="component" value="Unassembled WGS sequence"/>
</dbReference>
<evidence type="ECO:0000259" key="3">
    <source>
        <dbReference type="SMART" id="SM00322"/>
    </source>
</evidence>
<dbReference type="GO" id="GO:0006355">
    <property type="term" value="P:regulation of DNA-templated transcription"/>
    <property type="evidence" value="ECO:0007669"/>
    <property type="project" value="TreeGrafter"/>
</dbReference>